<comment type="caution">
    <text evidence="3">The sequence shown here is derived from an EMBL/GenBank/DDBJ whole genome shotgun (WGS) entry which is preliminary data.</text>
</comment>
<dbReference type="GO" id="GO:0009404">
    <property type="term" value="P:toxin metabolic process"/>
    <property type="evidence" value="ECO:0007669"/>
    <property type="project" value="UniProtKB-UniRule"/>
</dbReference>
<dbReference type="AlphaFoldDB" id="A0A2T3N8F5"/>
<sequence>MQLLGEMTWLLLQSPVHQEYRLSALEDRFLHALELQQFQIFYDSNGPIGLVTWAWISEDWHQQLLEADQWLPVGQWQSGSFLWFMDFIAPFGHCAQLRRELGNLFVDYDQAWCRRVDPQTGQTRLFRHHRGYRPRLLS</sequence>
<dbReference type="RefSeq" id="WP_051901774.1">
    <property type="nucleotide sequence ID" value="NZ_JGVO01000010.1"/>
</dbReference>
<comment type="subcellular location">
    <subcellularLocation>
        <location evidence="2">Cytoplasm</location>
    </subcellularLocation>
</comment>
<keyword evidence="2" id="KW-0963">Cytoplasm</keyword>
<dbReference type="GO" id="GO:0031640">
    <property type="term" value="P:killing of cells of another organism"/>
    <property type="evidence" value="ECO:0007669"/>
    <property type="project" value="UniProtKB-KW"/>
</dbReference>
<dbReference type="Pfam" id="PF02794">
    <property type="entry name" value="HlyC"/>
    <property type="match status" value="1"/>
</dbReference>
<dbReference type="GO" id="GO:0005737">
    <property type="term" value="C:cytoplasm"/>
    <property type="evidence" value="ECO:0007669"/>
    <property type="project" value="UniProtKB-SubCell"/>
</dbReference>
<accession>A0A2T3N8F5</accession>
<evidence type="ECO:0000313" key="4">
    <source>
        <dbReference type="Proteomes" id="UP000241771"/>
    </source>
</evidence>
<dbReference type="Proteomes" id="UP000241771">
    <property type="component" value="Unassembled WGS sequence"/>
</dbReference>
<keyword evidence="2" id="KW-0204">Cytolysis</keyword>
<keyword evidence="2 3" id="KW-0012">Acyltransferase</keyword>
<name>A0A2T3N8F5_9GAMM</name>
<dbReference type="EC" id="2.3.1.-" evidence="2"/>
<comment type="function">
    <text evidence="2">Involved in fatty acylation of protoxin at internal lysine residues, thereby converting it to the active toxin.</text>
</comment>
<keyword evidence="2 3" id="KW-0808">Transferase</keyword>
<keyword evidence="4" id="KW-1185">Reference proteome</keyword>
<dbReference type="PRINTS" id="PR01489">
    <property type="entry name" value="RTXTOXINC"/>
</dbReference>
<evidence type="ECO:0000256" key="1">
    <source>
        <dbReference type="ARBA" id="ARBA00005686"/>
    </source>
</evidence>
<organism evidence="3 4">
    <name type="scientific">Photobacterium sanctipauli</name>
    <dbReference type="NCBI Taxonomy" id="1342794"/>
    <lineage>
        <taxon>Bacteria</taxon>
        <taxon>Pseudomonadati</taxon>
        <taxon>Pseudomonadota</taxon>
        <taxon>Gammaproteobacteria</taxon>
        <taxon>Vibrionales</taxon>
        <taxon>Vibrionaceae</taxon>
        <taxon>Photobacterium</taxon>
    </lineage>
</organism>
<dbReference type="OrthoDB" id="8596436at2"/>
<evidence type="ECO:0000256" key="2">
    <source>
        <dbReference type="RuleBase" id="RU368102"/>
    </source>
</evidence>
<comment type="similarity">
    <text evidence="1 2">Belongs to the RTX toxin acyltransferase family.</text>
</comment>
<protein>
    <recommendedName>
        <fullName evidence="2">RTX toxin-activating lysine-acyltransferase</fullName>
        <ecNumber evidence="2">2.3.1.-</ecNumber>
    </recommendedName>
</protein>
<reference evidence="3 4" key="1">
    <citation type="submission" date="2018-01" db="EMBL/GenBank/DDBJ databases">
        <title>Whole genome sequencing of Histamine producing bacteria.</title>
        <authorList>
            <person name="Butler K."/>
        </authorList>
    </citation>
    <scope>NUCLEOTIDE SEQUENCE [LARGE SCALE GENOMIC DNA]</scope>
    <source>
        <strain evidence="3 4">DSM 100436</strain>
    </source>
</reference>
<dbReference type="GO" id="GO:0016746">
    <property type="term" value="F:acyltransferase activity"/>
    <property type="evidence" value="ECO:0007669"/>
    <property type="project" value="UniProtKB-UniRule"/>
</dbReference>
<proteinExistence type="inferred from homology"/>
<evidence type="ECO:0000313" key="3">
    <source>
        <dbReference type="EMBL" id="PSW09577.1"/>
    </source>
</evidence>
<dbReference type="EMBL" id="PYMA01000031">
    <property type="protein sequence ID" value="PSW09577.1"/>
    <property type="molecule type" value="Genomic_DNA"/>
</dbReference>
<gene>
    <name evidence="3" type="ORF">C9I98_25820</name>
</gene>
<dbReference type="InterPro" id="IPR003996">
    <property type="entry name" value="RTX_toxin-activating_protC_bac"/>
</dbReference>